<evidence type="ECO:0000259" key="2">
    <source>
        <dbReference type="PROSITE" id="PS50880"/>
    </source>
</evidence>
<evidence type="ECO:0000313" key="4">
    <source>
        <dbReference type="Proteomes" id="UP000718793"/>
    </source>
</evidence>
<keyword evidence="1" id="KW-0862">Zinc</keyword>
<gene>
    <name evidence="1" type="primary">recR</name>
    <name evidence="3" type="ORF">KQ875_02125</name>
</gene>
<protein>
    <recommendedName>
        <fullName evidence="1">Recombination protein RecR</fullName>
    </recommendedName>
</protein>
<comment type="function">
    <text evidence="1">May play a role in DNA repair. It seems to be involved in an RecBC-independent recombinational process of DNA repair. It may act with RecF and RecO.</text>
</comment>
<keyword evidence="4" id="KW-1185">Reference proteome</keyword>
<keyword evidence="1" id="KW-0863">Zinc-finger</keyword>
<comment type="caution">
    <text evidence="3">The sequence shown here is derived from an EMBL/GenBank/DDBJ whole genome shotgun (WGS) entry which is preliminary data.</text>
</comment>
<organism evidence="3 4">
    <name type="scientific">Mycoplasma zalophi</name>
    <dbReference type="NCBI Taxonomy" id="191287"/>
    <lineage>
        <taxon>Bacteria</taxon>
        <taxon>Bacillati</taxon>
        <taxon>Mycoplasmatota</taxon>
        <taxon>Mollicutes</taxon>
        <taxon>Mycoplasmataceae</taxon>
        <taxon>Mycoplasma</taxon>
    </lineage>
</organism>
<dbReference type="InterPro" id="IPR000093">
    <property type="entry name" value="DNA_Rcmb_RecR"/>
</dbReference>
<dbReference type="EMBL" id="JAHMHH010000002">
    <property type="protein sequence ID" value="MBU4692391.1"/>
    <property type="molecule type" value="Genomic_DNA"/>
</dbReference>
<dbReference type="PANTHER" id="PTHR30446:SF0">
    <property type="entry name" value="RECOMBINATION PROTEIN RECR"/>
    <property type="match status" value="1"/>
</dbReference>
<sequence length="194" mass="22289">MKDESYKELLKLLKQIPGITAKQAEKIIYFILFSDQTYIDDLTNVLKTFKQTHKKCIICNNFDKKDICTICLQRKNANKLLVVLKAEDIQKFEDLDFFNGKYFVIEKLINPVKKISIDQKNIELFLASTESANEIILALPSNLEGQMTMQYLKTLVKDKTKKIYQLSTGIPVGASVDYIDPITLIQSLKNKTEV</sequence>
<dbReference type="RefSeq" id="WP_216488937.1">
    <property type="nucleotide sequence ID" value="NZ_JAHMHH010000002.1"/>
</dbReference>
<keyword evidence="1" id="KW-0479">Metal-binding</keyword>
<dbReference type="PANTHER" id="PTHR30446">
    <property type="entry name" value="RECOMBINATION PROTEIN RECR"/>
    <property type="match status" value="1"/>
</dbReference>
<name>A0ABS6DQD4_9MOLU</name>
<dbReference type="HAMAP" id="MF_00017">
    <property type="entry name" value="RecR"/>
    <property type="match status" value="1"/>
</dbReference>
<feature type="zinc finger region" description="C4-type" evidence="1">
    <location>
        <begin position="56"/>
        <end position="71"/>
    </location>
</feature>
<proteinExistence type="inferred from homology"/>
<keyword evidence="1" id="KW-0233">DNA recombination</keyword>
<comment type="similarity">
    <text evidence="1">Belongs to the RecR family.</text>
</comment>
<evidence type="ECO:0000313" key="3">
    <source>
        <dbReference type="EMBL" id="MBU4692391.1"/>
    </source>
</evidence>
<keyword evidence="1" id="KW-0234">DNA repair</keyword>
<keyword evidence="1" id="KW-0227">DNA damage</keyword>
<dbReference type="InterPro" id="IPR006171">
    <property type="entry name" value="TOPRIM_dom"/>
</dbReference>
<dbReference type="Proteomes" id="UP000718793">
    <property type="component" value="Unassembled WGS sequence"/>
</dbReference>
<evidence type="ECO:0000256" key="1">
    <source>
        <dbReference type="HAMAP-Rule" id="MF_00017"/>
    </source>
</evidence>
<feature type="domain" description="Toprim" evidence="2">
    <location>
        <begin position="78"/>
        <end position="171"/>
    </location>
</feature>
<dbReference type="Pfam" id="PF13662">
    <property type="entry name" value="Toprim_4"/>
    <property type="match status" value="1"/>
</dbReference>
<dbReference type="PROSITE" id="PS50880">
    <property type="entry name" value="TOPRIM"/>
    <property type="match status" value="1"/>
</dbReference>
<reference evidence="3" key="1">
    <citation type="submission" date="2021-06" db="EMBL/GenBank/DDBJ databases">
        <title>Novel Mycoplasma species detected in California sea lions (Zalophus californianus) from the USA.</title>
        <authorList>
            <person name="Volokhov D.V."/>
            <person name="Furtak V.A."/>
            <person name="Zagorodnyaya T.A."/>
        </authorList>
    </citation>
    <scope>NUCLEOTIDE SEQUENCE [LARGE SCALE GENOMIC DNA]</scope>
    <source>
        <strain evidence="3">CSL 5346</strain>
    </source>
</reference>
<dbReference type="Pfam" id="PF21175">
    <property type="entry name" value="RecR_C"/>
    <property type="match status" value="1"/>
</dbReference>
<accession>A0ABS6DQD4</accession>